<feature type="coiled-coil region" evidence="1">
    <location>
        <begin position="91"/>
        <end position="120"/>
    </location>
</feature>
<keyword evidence="3" id="KW-1185">Reference proteome</keyword>
<name>A0A0H2R053_9AGAM</name>
<evidence type="ECO:0000256" key="1">
    <source>
        <dbReference type="SAM" id="Coils"/>
    </source>
</evidence>
<evidence type="ECO:0000313" key="2">
    <source>
        <dbReference type="EMBL" id="KLO04632.1"/>
    </source>
</evidence>
<dbReference type="InParanoid" id="A0A0H2R053"/>
<protein>
    <submittedName>
        <fullName evidence="2">Uncharacterized protein</fullName>
    </submittedName>
</protein>
<proteinExistence type="predicted"/>
<keyword evidence="1" id="KW-0175">Coiled coil</keyword>
<dbReference type="AlphaFoldDB" id="A0A0H2R053"/>
<sequence>MFSDDEFRRLSKPTLIVLVDSRRSYSWIEIARRLLKRRTPKLSATKKKPESDMLTLSLLVHTRLTTSFHHKSQCRWSPTLEERCRTRVERRVGEECERKEQEEERRALNGEKRFERLENAETFVFTVVSNLYLHFPTFLPHLYNYCLRYSGNKLYIEEMHAAFEKRTSIDLSIRLRSMWPTIPTFCPLNLRGSVGLHSSACFHPYTMPSHLKNAMEFPHHLYLHYEDIKTFSTCEDAIKTDVSPGDLVEMLHDKQVEFCGLHGDKHLAAVSTVSGRVGEILVICNKPVNARCGVHMQHIGTISEEARADCEMELQVEQYCEHIRSLIKKVKAEFAKTRQTLQKAAQSVSDRFLKEDLDFQENSFPRLHALHCRMPGLENRGEGVGDRLIESLKEADIDRVIPEYDDCDDLVEDFIASLAPINEEAGKYIVDDVAEETDTMETSI</sequence>
<accession>A0A0H2R053</accession>
<reference evidence="2 3" key="1">
    <citation type="submission" date="2015-04" db="EMBL/GenBank/DDBJ databases">
        <title>Complete genome sequence of Schizopora paradoxa KUC8140, a cosmopolitan wood degrader in East Asia.</title>
        <authorList>
            <consortium name="DOE Joint Genome Institute"/>
            <person name="Min B."/>
            <person name="Park H."/>
            <person name="Jang Y."/>
            <person name="Kim J.-J."/>
            <person name="Kim K.H."/>
            <person name="Pangilinan J."/>
            <person name="Lipzen A."/>
            <person name="Riley R."/>
            <person name="Grigoriev I.V."/>
            <person name="Spatafora J.W."/>
            <person name="Choi I.-G."/>
        </authorList>
    </citation>
    <scope>NUCLEOTIDE SEQUENCE [LARGE SCALE GENOMIC DNA]</scope>
    <source>
        <strain evidence="2 3">KUC8140</strain>
    </source>
</reference>
<organism evidence="2 3">
    <name type="scientific">Schizopora paradoxa</name>
    <dbReference type="NCBI Taxonomy" id="27342"/>
    <lineage>
        <taxon>Eukaryota</taxon>
        <taxon>Fungi</taxon>
        <taxon>Dikarya</taxon>
        <taxon>Basidiomycota</taxon>
        <taxon>Agaricomycotina</taxon>
        <taxon>Agaricomycetes</taxon>
        <taxon>Hymenochaetales</taxon>
        <taxon>Schizoporaceae</taxon>
        <taxon>Schizopora</taxon>
    </lineage>
</organism>
<gene>
    <name evidence="2" type="ORF">SCHPADRAFT_947565</name>
</gene>
<evidence type="ECO:0000313" key="3">
    <source>
        <dbReference type="Proteomes" id="UP000053477"/>
    </source>
</evidence>
<dbReference type="EMBL" id="KQ086479">
    <property type="protein sequence ID" value="KLO04632.1"/>
    <property type="molecule type" value="Genomic_DNA"/>
</dbReference>
<dbReference type="Proteomes" id="UP000053477">
    <property type="component" value="Unassembled WGS sequence"/>
</dbReference>